<dbReference type="SMART" id="SM00062">
    <property type="entry name" value="PBPb"/>
    <property type="match status" value="1"/>
</dbReference>
<dbReference type="Proteomes" id="UP000708298">
    <property type="component" value="Unassembled WGS sequence"/>
</dbReference>
<organism evidence="7 8">
    <name type="scientific">Acidisoma silvae</name>
    <dbReference type="NCBI Taxonomy" id="2802396"/>
    <lineage>
        <taxon>Bacteria</taxon>
        <taxon>Pseudomonadati</taxon>
        <taxon>Pseudomonadota</taxon>
        <taxon>Alphaproteobacteria</taxon>
        <taxon>Acetobacterales</taxon>
        <taxon>Acidocellaceae</taxon>
        <taxon>Acidisoma</taxon>
    </lineage>
</organism>
<protein>
    <submittedName>
        <fullName evidence="7">ABC transporter substrate-binding protein</fullName>
    </submittedName>
</protein>
<comment type="similarity">
    <text evidence="2 4">Belongs to the bacterial solute-binding protein 3 family.</text>
</comment>
<comment type="subcellular location">
    <subcellularLocation>
        <location evidence="1">Cell envelope</location>
    </subcellularLocation>
</comment>
<dbReference type="Gene3D" id="3.40.190.10">
    <property type="entry name" value="Periplasmic binding protein-like II"/>
    <property type="match status" value="2"/>
</dbReference>
<dbReference type="EMBL" id="JAESVB010000014">
    <property type="protein sequence ID" value="MCB8877560.1"/>
    <property type="molecule type" value="Genomic_DNA"/>
</dbReference>
<keyword evidence="3 5" id="KW-0732">Signal</keyword>
<dbReference type="PANTHER" id="PTHR35936:SF17">
    <property type="entry name" value="ARGININE-BINDING EXTRACELLULAR PROTEIN ARTP"/>
    <property type="match status" value="1"/>
</dbReference>
<evidence type="ECO:0000256" key="1">
    <source>
        <dbReference type="ARBA" id="ARBA00004196"/>
    </source>
</evidence>
<dbReference type="RefSeq" id="WP_227323208.1">
    <property type="nucleotide sequence ID" value="NZ_JAESVB010000014.1"/>
</dbReference>
<dbReference type="CDD" id="cd01004">
    <property type="entry name" value="PBP2_MidA_like"/>
    <property type="match status" value="1"/>
</dbReference>
<feature type="domain" description="Solute-binding protein family 3/N-terminal" evidence="6">
    <location>
        <begin position="27"/>
        <end position="254"/>
    </location>
</feature>
<feature type="signal peptide" evidence="5">
    <location>
        <begin position="1"/>
        <end position="24"/>
    </location>
</feature>
<dbReference type="InterPro" id="IPR018313">
    <property type="entry name" value="SBP_3_CS"/>
</dbReference>
<dbReference type="GO" id="GO:0030313">
    <property type="term" value="C:cell envelope"/>
    <property type="evidence" value="ECO:0007669"/>
    <property type="project" value="UniProtKB-SubCell"/>
</dbReference>
<proteinExistence type="inferred from homology"/>
<evidence type="ECO:0000313" key="7">
    <source>
        <dbReference type="EMBL" id="MCB8877560.1"/>
    </source>
</evidence>
<name>A0A964E0J2_9PROT</name>
<evidence type="ECO:0000256" key="5">
    <source>
        <dbReference type="SAM" id="SignalP"/>
    </source>
</evidence>
<evidence type="ECO:0000256" key="3">
    <source>
        <dbReference type="ARBA" id="ARBA00022729"/>
    </source>
</evidence>
<evidence type="ECO:0000259" key="6">
    <source>
        <dbReference type="SMART" id="SM00062"/>
    </source>
</evidence>
<evidence type="ECO:0000256" key="4">
    <source>
        <dbReference type="RuleBase" id="RU003744"/>
    </source>
</evidence>
<dbReference type="SUPFAM" id="SSF53850">
    <property type="entry name" value="Periplasmic binding protein-like II"/>
    <property type="match status" value="1"/>
</dbReference>
<dbReference type="PANTHER" id="PTHR35936">
    <property type="entry name" value="MEMBRANE-BOUND LYTIC MUREIN TRANSGLYCOSYLASE F"/>
    <property type="match status" value="1"/>
</dbReference>
<sequence length="266" mass="27973">MKRVLAGLLLAGSALIGLPQAGHAATALTVAVVPNYPPMEFRDPATNALMGFDIDLGQAIAAHMGRSLTWQETSFDQMLPSLDSGRVDAVLSGMSDLATRHKAATFVDYLHSGPQFFVLSSAAAKVKTMADVCGKRVGASRRTSFPKEIAAWSLAHCGSNAVQVVGTDGSADARIQLKQGRIDAAVQGGETLPYIMQQEPNAYTIVGRPFASDYTAIALPVGNTGLQKAVSDALSSMIADGSYQKIAAKWHLAPYAVDKVLINAGQ</sequence>
<dbReference type="PROSITE" id="PS01039">
    <property type="entry name" value="SBP_BACTERIAL_3"/>
    <property type="match status" value="1"/>
</dbReference>
<gene>
    <name evidence="7" type="ORF">ASILVAE211_20360</name>
</gene>
<dbReference type="Pfam" id="PF00497">
    <property type="entry name" value="SBP_bac_3"/>
    <property type="match status" value="1"/>
</dbReference>
<keyword evidence="8" id="KW-1185">Reference proteome</keyword>
<evidence type="ECO:0000256" key="2">
    <source>
        <dbReference type="ARBA" id="ARBA00010333"/>
    </source>
</evidence>
<reference evidence="7" key="2">
    <citation type="submission" date="2021-01" db="EMBL/GenBank/DDBJ databases">
        <authorList>
            <person name="Mieszkin S."/>
            <person name="Pouder E."/>
            <person name="Alain K."/>
        </authorList>
    </citation>
    <scope>NUCLEOTIDE SEQUENCE</scope>
    <source>
        <strain evidence="7">HW T2.11</strain>
    </source>
</reference>
<accession>A0A964E0J2</accession>
<feature type="chain" id="PRO_5037768241" evidence="5">
    <location>
        <begin position="25"/>
        <end position="266"/>
    </location>
</feature>
<comment type="caution">
    <text evidence="7">The sequence shown here is derived from an EMBL/GenBank/DDBJ whole genome shotgun (WGS) entry which is preliminary data.</text>
</comment>
<reference evidence="7" key="1">
    <citation type="journal article" date="2021" name="Microorganisms">
        <title>Acidisoma silvae sp. nov. and Acidisomacellulosilytica sp. nov., Two Acidophilic Bacteria Isolated from Decaying Wood, Hydrolyzing Cellulose and Producing Poly-3-hydroxybutyrate.</title>
        <authorList>
            <person name="Mieszkin S."/>
            <person name="Pouder E."/>
            <person name="Uroz S."/>
            <person name="Simon-Colin C."/>
            <person name="Alain K."/>
        </authorList>
    </citation>
    <scope>NUCLEOTIDE SEQUENCE</scope>
    <source>
        <strain evidence="7">HW T2.11</strain>
    </source>
</reference>
<dbReference type="AlphaFoldDB" id="A0A964E0J2"/>
<evidence type="ECO:0000313" key="8">
    <source>
        <dbReference type="Proteomes" id="UP000708298"/>
    </source>
</evidence>
<dbReference type="InterPro" id="IPR001638">
    <property type="entry name" value="Solute-binding_3/MltF_N"/>
</dbReference>